<comment type="caution">
    <text evidence="4">The sequence shown here is derived from an EMBL/GenBank/DDBJ whole genome shotgun (WGS) entry which is preliminary data.</text>
</comment>
<accession>A0ABW3LJ84</accession>
<dbReference type="Proteomes" id="UP001597040">
    <property type="component" value="Unassembled WGS sequence"/>
</dbReference>
<feature type="chain" id="PRO_5047344173" evidence="2">
    <location>
        <begin position="27"/>
        <end position="564"/>
    </location>
</feature>
<dbReference type="CDD" id="cd00995">
    <property type="entry name" value="PBP2_NikA_DppA_OppA_like"/>
    <property type="match status" value="1"/>
</dbReference>
<proteinExistence type="predicted"/>
<name>A0ABW3LJ84_9BACI</name>
<dbReference type="InterPro" id="IPR039424">
    <property type="entry name" value="SBP_5"/>
</dbReference>
<protein>
    <submittedName>
        <fullName evidence="4">ABC transporter substrate-binding protein</fullName>
    </submittedName>
</protein>
<feature type="compositionally biased region" description="Low complexity" evidence="1">
    <location>
        <begin position="46"/>
        <end position="58"/>
    </location>
</feature>
<dbReference type="EMBL" id="JBHTKJ010000018">
    <property type="protein sequence ID" value="MFD1038416.1"/>
    <property type="molecule type" value="Genomic_DNA"/>
</dbReference>
<dbReference type="PROSITE" id="PS51257">
    <property type="entry name" value="PROKAR_LIPOPROTEIN"/>
    <property type="match status" value="1"/>
</dbReference>
<dbReference type="RefSeq" id="WP_390361377.1">
    <property type="nucleotide sequence ID" value="NZ_JBHTKJ010000018.1"/>
</dbReference>
<dbReference type="InterPro" id="IPR000914">
    <property type="entry name" value="SBP_5_dom"/>
</dbReference>
<evidence type="ECO:0000313" key="4">
    <source>
        <dbReference type="EMBL" id="MFD1038416.1"/>
    </source>
</evidence>
<feature type="compositionally biased region" description="Acidic residues" evidence="1">
    <location>
        <begin position="31"/>
        <end position="45"/>
    </location>
</feature>
<keyword evidence="2" id="KW-0732">Signal</keyword>
<dbReference type="Gene3D" id="3.40.190.10">
    <property type="entry name" value="Periplasmic binding protein-like II"/>
    <property type="match status" value="1"/>
</dbReference>
<gene>
    <name evidence="4" type="ORF">ACFQ3N_08390</name>
</gene>
<feature type="domain" description="Solute-binding protein family 5" evidence="3">
    <location>
        <begin position="101"/>
        <end position="472"/>
    </location>
</feature>
<organism evidence="4 5">
    <name type="scientific">Virgibacillus byunsanensis</name>
    <dbReference type="NCBI Taxonomy" id="570945"/>
    <lineage>
        <taxon>Bacteria</taxon>
        <taxon>Bacillati</taxon>
        <taxon>Bacillota</taxon>
        <taxon>Bacilli</taxon>
        <taxon>Bacillales</taxon>
        <taxon>Bacillaceae</taxon>
        <taxon>Virgibacillus</taxon>
    </lineage>
</organism>
<dbReference type="Pfam" id="PF00496">
    <property type="entry name" value="SBP_bac_5"/>
    <property type="match status" value="1"/>
</dbReference>
<evidence type="ECO:0000256" key="1">
    <source>
        <dbReference type="SAM" id="MobiDB-lite"/>
    </source>
</evidence>
<feature type="region of interest" description="Disordered" evidence="1">
    <location>
        <begin position="29"/>
        <end position="70"/>
    </location>
</feature>
<dbReference type="Gene3D" id="3.10.105.10">
    <property type="entry name" value="Dipeptide-binding Protein, Domain 3"/>
    <property type="match status" value="1"/>
</dbReference>
<evidence type="ECO:0000256" key="2">
    <source>
        <dbReference type="SAM" id="SignalP"/>
    </source>
</evidence>
<dbReference type="PIRSF" id="PIRSF002741">
    <property type="entry name" value="MppA"/>
    <property type="match status" value="1"/>
</dbReference>
<dbReference type="SUPFAM" id="SSF53850">
    <property type="entry name" value="Periplasmic binding protein-like II"/>
    <property type="match status" value="1"/>
</dbReference>
<evidence type="ECO:0000259" key="3">
    <source>
        <dbReference type="Pfam" id="PF00496"/>
    </source>
</evidence>
<dbReference type="InterPro" id="IPR030678">
    <property type="entry name" value="Peptide/Ni-bd"/>
</dbReference>
<keyword evidence="5" id="KW-1185">Reference proteome</keyword>
<reference evidence="5" key="1">
    <citation type="journal article" date="2019" name="Int. J. Syst. Evol. Microbiol.">
        <title>The Global Catalogue of Microorganisms (GCM) 10K type strain sequencing project: providing services to taxonomists for standard genome sequencing and annotation.</title>
        <authorList>
            <consortium name="The Broad Institute Genomics Platform"/>
            <consortium name="The Broad Institute Genome Sequencing Center for Infectious Disease"/>
            <person name="Wu L."/>
            <person name="Ma J."/>
        </authorList>
    </citation>
    <scope>NUCLEOTIDE SEQUENCE [LARGE SCALE GENOMIC DNA]</scope>
    <source>
        <strain evidence="5">CCUG 56754</strain>
    </source>
</reference>
<dbReference type="PANTHER" id="PTHR30290">
    <property type="entry name" value="PERIPLASMIC BINDING COMPONENT OF ABC TRANSPORTER"/>
    <property type="match status" value="1"/>
</dbReference>
<sequence length="564" mass="62752">MNKNVILLFKSILIIMLALTVLVACSSNTDPVDEETEPDSEDSGESEAAAGEPQEGGELVVGMTADPDTLNPLVSNTTPGNWINSSIYPHLMLMNEEGEKVPSLAESWETTNEGKTVTFKLREGVEWQDGTPITSEDIKFTGELLHEHQLQWTAAVFDQVESVETPDDLTVVYNLKRAYPGFAGTMGYWVRIVPKHIWEDVEDPSNFTNDDPVGAGPFKLVEWKKGQFVELETVDNWFAAEDGKPYLDKVTYRIYPDINTMVLALQKGDIDVTAQDIPTSALSQVESTEGLEVVQTPSLGYAYYSFNLNPDEPSPTEDTNFRLAMATATDREAIINVGLEGAAMDIDTPISSIYSEWINPDATAPEYNVEEAKSILEEAGYEDTDGDGTLNAPDEYGGENVNLEMIYDGANSFHQKVAKILEDNAKEIGVTLELSPVEYNTLSTRIFTEQDFEMHIGKWGAFDESTETMHTLLHSESALNFMGVNDPELDKIMEDAKYATSEDEAKENVFKAQEWFVNEFPVVPVYVQQFNLVYNSEKFGGFKVYPSDLQGLVDPNSLINVFQK</sequence>
<evidence type="ECO:0000313" key="5">
    <source>
        <dbReference type="Proteomes" id="UP001597040"/>
    </source>
</evidence>
<feature type="signal peptide" evidence="2">
    <location>
        <begin position="1"/>
        <end position="26"/>
    </location>
</feature>